<proteinExistence type="predicted"/>
<dbReference type="InParanoid" id="A0A3Q7FSN1"/>
<organism evidence="3">
    <name type="scientific">Solanum lycopersicum</name>
    <name type="common">Tomato</name>
    <name type="synonym">Lycopersicon esculentum</name>
    <dbReference type="NCBI Taxonomy" id="4081"/>
    <lineage>
        <taxon>Eukaryota</taxon>
        <taxon>Viridiplantae</taxon>
        <taxon>Streptophyta</taxon>
        <taxon>Embryophyta</taxon>
        <taxon>Tracheophyta</taxon>
        <taxon>Spermatophyta</taxon>
        <taxon>Magnoliopsida</taxon>
        <taxon>eudicotyledons</taxon>
        <taxon>Gunneridae</taxon>
        <taxon>Pentapetalae</taxon>
        <taxon>asterids</taxon>
        <taxon>lamiids</taxon>
        <taxon>Solanales</taxon>
        <taxon>Solanaceae</taxon>
        <taxon>Solanoideae</taxon>
        <taxon>Solaneae</taxon>
        <taxon>Solanum</taxon>
        <taxon>Solanum subgen. Lycopersicon</taxon>
    </lineage>
</organism>
<dbReference type="AlphaFoldDB" id="A0A3Q7FSN1"/>
<dbReference type="Gramene" id="Solyc03g114705.1.1">
    <property type="protein sequence ID" value="Solyc03g114705.1.1"/>
    <property type="gene ID" value="Solyc03g114705.1"/>
</dbReference>
<evidence type="ECO:0000313" key="3">
    <source>
        <dbReference type="EnsemblPlants" id="Solyc03g114705.1.1"/>
    </source>
</evidence>
<feature type="region of interest" description="Disordered" evidence="1">
    <location>
        <begin position="42"/>
        <end position="74"/>
    </location>
</feature>
<protein>
    <submittedName>
        <fullName evidence="3">Uncharacterized protein</fullName>
    </submittedName>
</protein>
<dbReference type="EnsemblPlants" id="Solyc03g114705.1.1">
    <property type="protein sequence ID" value="Solyc03g114705.1.1"/>
    <property type="gene ID" value="Solyc03g114705.1"/>
</dbReference>
<sequence>MVSLSFGSFMFFFIFLTIKDTIVHTDDQVDLSYEVEQMEVLDGVPSNERDSKNSASTHNSKNDDPSDDNGTFQNLESENFQDDATDFFTTKKRLLTLTKQKDYIF</sequence>
<reference evidence="3" key="1">
    <citation type="journal article" date="2012" name="Nature">
        <title>The tomato genome sequence provides insights into fleshy fruit evolution.</title>
        <authorList>
            <consortium name="Tomato Genome Consortium"/>
        </authorList>
    </citation>
    <scope>NUCLEOTIDE SEQUENCE [LARGE SCALE GENOMIC DNA]</scope>
    <source>
        <strain evidence="3">cv. Heinz 1706</strain>
    </source>
</reference>
<feature type="chain" id="PRO_5018685498" evidence="2">
    <location>
        <begin position="26"/>
        <end position="105"/>
    </location>
</feature>
<name>A0A3Q7FSN1_SOLLC</name>
<evidence type="ECO:0000313" key="4">
    <source>
        <dbReference type="Proteomes" id="UP000004994"/>
    </source>
</evidence>
<feature type="signal peptide" evidence="2">
    <location>
        <begin position="1"/>
        <end position="25"/>
    </location>
</feature>
<keyword evidence="4" id="KW-1185">Reference proteome</keyword>
<dbReference type="Proteomes" id="UP000004994">
    <property type="component" value="Chromosome 3"/>
</dbReference>
<evidence type="ECO:0000256" key="1">
    <source>
        <dbReference type="SAM" id="MobiDB-lite"/>
    </source>
</evidence>
<keyword evidence="2" id="KW-0732">Signal</keyword>
<reference evidence="3" key="2">
    <citation type="submission" date="2019-01" db="UniProtKB">
        <authorList>
            <consortium name="EnsemblPlants"/>
        </authorList>
    </citation>
    <scope>IDENTIFICATION</scope>
    <source>
        <strain evidence="3">cv. Heinz 1706</strain>
    </source>
</reference>
<accession>A0A3Q7FSN1</accession>
<evidence type="ECO:0000256" key="2">
    <source>
        <dbReference type="SAM" id="SignalP"/>
    </source>
</evidence>